<dbReference type="AlphaFoldDB" id="B6WSX6"/>
<gene>
    <name evidence="1" type="ORF">DESPIG_01178</name>
</gene>
<sequence length="421" mass="47833">MTPSSLVREKALLEVIRQGFLVSSRSQTHTMLGDRTSYVGMSDVGKYLECPRAAVASRIFPEPENLDRLLPLQRGHWFEQGIGEGLSALGLRVLPQLEIDWIYKDTPIRAHLDFTLVWDSPRKAVRILEVKSTENIPTEPYPSHLIQVKGQTSLLAALWHQPVFSVRNTSGEQICHTRTFPEICKLQWGLIIPDTPEEIDLEGWLLYLSMKDCRAFGPFVPGKGTLEAVGKIAEQFWMDTCSCRQQQRELDALRYARGFHLLCATCAFNEGCPKFRQGDFQPQWELAVTRLEQLKEERSTLDIRIKEIESALKQAHQLASTTDWISTGQHRFRLGMSSGRRTLDRKGLAQELAHIFHEEGLDHIDVDALFQRHEQEGKPVARLSITSIHCNPSFCKETSWDTTLKLASPFLPQATSSSLEN</sequence>
<evidence type="ECO:0000313" key="1">
    <source>
        <dbReference type="EMBL" id="EEB33888.1"/>
    </source>
</evidence>
<dbReference type="OrthoDB" id="5391691at2"/>
<dbReference type="Gene3D" id="3.90.320.10">
    <property type="match status" value="1"/>
</dbReference>
<dbReference type="RefSeq" id="WP_006005695.1">
    <property type="nucleotide sequence ID" value="NZ_DS996355.1"/>
</dbReference>
<dbReference type="Proteomes" id="UP000003676">
    <property type="component" value="Unassembled WGS sequence"/>
</dbReference>
<comment type="caution">
    <text evidence="1">The sequence shown here is derived from an EMBL/GenBank/DDBJ whole genome shotgun (WGS) entry which is preliminary data.</text>
</comment>
<dbReference type="eggNOG" id="COG5377">
    <property type="taxonomic scope" value="Bacteria"/>
</dbReference>
<reference evidence="1 2" key="2">
    <citation type="submission" date="2008-10" db="EMBL/GenBank/DDBJ databases">
        <authorList>
            <person name="Fulton L."/>
            <person name="Clifton S."/>
            <person name="Fulton B."/>
            <person name="Xu J."/>
            <person name="Minx P."/>
            <person name="Pepin K.H."/>
            <person name="Johnson M."/>
            <person name="Bhonagiri V."/>
            <person name="Nash W.E."/>
            <person name="Mardis E.R."/>
            <person name="Wilson R.K."/>
        </authorList>
    </citation>
    <scope>NUCLEOTIDE SEQUENCE [LARGE SCALE GENOMIC DNA]</scope>
    <source>
        <strain evidence="1 2">ATCC 29098</strain>
    </source>
</reference>
<dbReference type="HOGENOM" id="CLU_682698_0_0_7"/>
<dbReference type="EMBL" id="ABXU01000029">
    <property type="protein sequence ID" value="EEB33888.1"/>
    <property type="molecule type" value="Genomic_DNA"/>
</dbReference>
<evidence type="ECO:0000313" key="2">
    <source>
        <dbReference type="Proteomes" id="UP000003676"/>
    </source>
</evidence>
<proteinExistence type="predicted"/>
<name>B6WSX6_9BACT</name>
<dbReference type="InterPro" id="IPR011604">
    <property type="entry name" value="PDDEXK-like_dom_sf"/>
</dbReference>
<protein>
    <submittedName>
        <fullName evidence="1">Uncharacterized protein</fullName>
    </submittedName>
</protein>
<accession>B6WSX6</accession>
<organism evidence="1 2">
    <name type="scientific">Desulfovibrio piger ATCC 29098</name>
    <dbReference type="NCBI Taxonomy" id="411464"/>
    <lineage>
        <taxon>Bacteria</taxon>
        <taxon>Pseudomonadati</taxon>
        <taxon>Thermodesulfobacteriota</taxon>
        <taxon>Desulfovibrionia</taxon>
        <taxon>Desulfovibrionales</taxon>
        <taxon>Desulfovibrionaceae</taxon>
        <taxon>Desulfovibrio</taxon>
    </lineage>
</organism>
<reference evidence="1 2" key="1">
    <citation type="submission" date="2008-10" db="EMBL/GenBank/DDBJ databases">
        <title>Draft genome sequence of Desulvovibrio piger (ATCC 29098).</title>
        <authorList>
            <person name="Sudarsanam P."/>
            <person name="Ley R."/>
            <person name="Guruge J."/>
            <person name="Turnbaugh P.J."/>
            <person name="Mahowald M."/>
            <person name="Liep D."/>
            <person name="Gordon J."/>
        </authorList>
    </citation>
    <scope>NUCLEOTIDE SEQUENCE [LARGE SCALE GENOMIC DNA]</scope>
    <source>
        <strain evidence="1 2">ATCC 29098</strain>
    </source>
</reference>